<keyword evidence="7 12" id="KW-0256">Endoplasmic reticulum</keyword>
<dbReference type="Pfam" id="PF03155">
    <property type="entry name" value="Alg6_Alg8"/>
    <property type="match status" value="1"/>
</dbReference>
<dbReference type="EMBL" id="VWYE01021975">
    <property type="protein sequence ID" value="NXQ33451.1"/>
    <property type="molecule type" value="Genomic_DNA"/>
</dbReference>
<evidence type="ECO:0000313" key="13">
    <source>
        <dbReference type="EMBL" id="NXQ33451.1"/>
    </source>
</evidence>
<feature type="transmembrane region" description="Helical" evidence="12">
    <location>
        <begin position="336"/>
        <end position="359"/>
    </location>
</feature>
<feature type="transmembrane region" description="Helical" evidence="12">
    <location>
        <begin position="212"/>
        <end position="239"/>
    </location>
</feature>
<evidence type="ECO:0000256" key="5">
    <source>
        <dbReference type="ARBA" id="ARBA00022679"/>
    </source>
</evidence>
<dbReference type="UniPathway" id="UPA00378"/>
<evidence type="ECO:0000256" key="6">
    <source>
        <dbReference type="ARBA" id="ARBA00022692"/>
    </source>
</evidence>
<evidence type="ECO:0000256" key="3">
    <source>
        <dbReference type="ARBA" id="ARBA00008715"/>
    </source>
</evidence>
<dbReference type="GO" id="GO:0005789">
    <property type="term" value="C:endoplasmic reticulum membrane"/>
    <property type="evidence" value="ECO:0007669"/>
    <property type="project" value="UniProtKB-SubCell"/>
</dbReference>
<feature type="transmembrane region" description="Helical" evidence="12">
    <location>
        <begin position="306"/>
        <end position="324"/>
    </location>
</feature>
<comment type="similarity">
    <text evidence="3 12">Belongs to the ALG6/ALG8 glucosyltransferase family.</text>
</comment>
<evidence type="ECO:0000256" key="4">
    <source>
        <dbReference type="ARBA" id="ARBA00022676"/>
    </source>
</evidence>
<dbReference type="AlphaFoldDB" id="A0A7L2C5X4"/>
<evidence type="ECO:0000256" key="10">
    <source>
        <dbReference type="ARBA" id="ARBA00044720"/>
    </source>
</evidence>
<proteinExistence type="inferred from homology"/>
<evidence type="ECO:0000256" key="9">
    <source>
        <dbReference type="ARBA" id="ARBA00023136"/>
    </source>
</evidence>
<evidence type="ECO:0000313" key="14">
    <source>
        <dbReference type="Proteomes" id="UP000571582"/>
    </source>
</evidence>
<dbReference type="GO" id="GO:0042281">
    <property type="term" value="F:dolichyl pyrophosphate Man9GlcNAc2 alpha-1,3-glucosyltransferase activity"/>
    <property type="evidence" value="ECO:0007669"/>
    <property type="project" value="UniProtKB-EC"/>
</dbReference>
<dbReference type="EC" id="2.4.1.-" evidence="12"/>
<feature type="transmembrane region" description="Helical" evidence="12">
    <location>
        <begin position="80"/>
        <end position="102"/>
    </location>
</feature>
<feature type="transmembrane region" description="Helical" evidence="12">
    <location>
        <begin position="251"/>
        <end position="272"/>
    </location>
</feature>
<comment type="caution">
    <text evidence="13">The sequence shown here is derived from an EMBL/GenBank/DDBJ whole genome shotgun (WGS) entry which is preliminary data.</text>
</comment>
<evidence type="ECO:0000256" key="1">
    <source>
        <dbReference type="ARBA" id="ARBA00004477"/>
    </source>
</evidence>
<comment type="caution">
    <text evidence="12">Lacks conserved residue(s) required for the propagation of feature annotation.</text>
</comment>
<organism evidence="13 14">
    <name type="scientific">Alaudala cheleensis</name>
    <name type="common">Asian short-toed lark</name>
    <dbReference type="NCBI Taxonomy" id="670337"/>
    <lineage>
        <taxon>Eukaryota</taxon>
        <taxon>Metazoa</taxon>
        <taxon>Chordata</taxon>
        <taxon>Craniata</taxon>
        <taxon>Vertebrata</taxon>
        <taxon>Euteleostomi</taxon>
        <taxon>Archelosauria</taxon>
        <taxon>Archosauria</taxon>
        <taxon>Dinosauria</taxon>
        <taxon>Saurischia</taxon>
        <taxon>Theropoda</taxon>
        <taxon>Coelurosauria</taxon>
        <taxon>Aves</taxon>
        <taxon>Neognathae</taxon>
        <taxon>Neoaves</taxon>
        <taxon>Telluraves</taxon>
        <taxon>Australaves</taxon>
        <taxon>Passeriformes</taxon>
        <taxon>Sylvioidea</taxon>
        <taxon>Alaudidae</taxon>
        <taxon>Alaudala</taxon>
    </lineage>
</organism>
<evidence type="ECO:0000256" key="7">
    <source>
        <dbReference type="ARBA" id="ARBA00022824"/>
    </source>
</evidence>
<gene>
    <name evidence="13" type="primary">Alg6</name>
    <name evidence="13" type="ORF">ALACHE_R13212</name>
</gene>
<comment type="catalytic activity">
    <reaction evidence="11">
        <text>an alpha-D-Man-(1-&gt;2)-alpha-D-Man-(1-&gt;2)-alpha-D-Man-(1-&gt;3)-[alpha-D-Man-(1-&gt;2)-alpha-D-Man-(1-&gt;3)-[alpha-D-Man-(1-&gt;2)-alpha-D-Man-(1-&gt;6)]-alpha-D-Man-(1-&gt;6)]-beta-D-Man-(1-&gt;4)-beta-D-GlcNAc-(1-&gt;4)-alpha-D-GlcNAc-diphospho-di-trans,poly-cis-dolichol + a di-trans,poly-cis-dolichyl beta-D-glucosyl phosphate = an alpha-D-Glc-(1-&gt;3)-alpha-D-Man-(1-&gt;2)-alpha-D-Man-(1-&gt;2)-alpha-D-Man-(1-&gt;3)-[alpha-D-Man-(1-&gt;2)-alpha-D-Man-(1-&gt;3)-[alpha-D-Man-(1-&gt;2)-alpha-D-Man-(1-&gt;6)]-alpha-D-Man-(1-&gt;6)]-beta-D-Man-(1-&gt;4)-beta-D-GlcNAc-(1-&gt;4)-alpha-D-GlcNAc-diphospho-di-trans,poly-cis-dolichol + a di-trans,poly-cis-dolichyl phosphate + H(+)</text>
        <dbReference type="Rhea" id="RHEA:30635"/>
        <dbReference type="Rhea" id="RHEA-COMP:19498"/>
        <dbReference type="Rhea" id="RHEA-COMP:19502"/>
        <dbReference type="Rhea" id="RHEA-COMP:19520"/>
        <dbReference type="Rhea" id="RHEA-COMP:19521"/>
        <dbReference type="ChEBI" id="CHEBI:15378"/>
        <dbReference type="ChEBI" id="CHEBI:57525"/>
        <dbReference type="ChEBI" id="CHEBI:57683"/>
        <dbReference type="ChEBI" id="CHEBI:132520"/>
        <dbReference type="ChEBI" id="CHEBI:132521"/>
        <dbReference type="EC" id="2.4.1.267"/>
    </reaction>
    <physiologicalReaction direction="left-to-right" evidence="11">
        <dbReference type="Rhea" id="RHEA:30636"/>
    </physiologicalReaction>
</comment>
<comment type="subcellular location">
    <subcellularLocation>
        <location evidence="1 12">Endoplasmic reticulum membrane</location>
        <topology evidence="1 12">Multi-pass membrane protein</topology>
    </subcellularLocation>
</comment>
<feature type="non-terminal residue" evidence="13">
    <location>
        <position position="370"/>
    </location>
</feature>
<dbReference type="Proteomes" id="UP000571582">
    <property type="component" value="Unassembled WGS sequence"/>
</dbReference>
<evidence type="ECO:0000256" key="11">
    <source>
        <dbReference type="ARBA" id="ARBA00048950"/>
    </source>
</evidence>
<evidence type="ECO:0000256" key="12">
    <source>
        <dbReference type="RuleBase" id="RU363110"/>
    </source>
</evidence>
<feature type="transmembrane region" description="Helical" evidence="12">
    <location>
        <begin position="164"/>
        <end position="182"/>
    </location>
</feature>
<comment type="pathway">
    <text evidence="2 12">Protein modification; protein glycosylation.</text>
</comment>
<keyword evidence="6 12" id="KW-0812">Transmembrane</keyword>
<keyword evidence="5 12" id="KW-0808">Transferase</keyword>
<evidence type="ECO:0000256" key="2">
    <source>
        <dbReference type="ARBA" id="ARBA00004922"/>
    </source>
</evidence>
<keyword evidence="4 12" id="KW-0328">Glycosyltransferase</keyword>
<sequence length="370" mass="41096">ALCILLYPGLILIDHGHFQYPLSLGLALWAVLCLSHDWDLLGSMAFCLALNYKQMELYHSLPFFCYLLGKCFKKGLKGKGLLLLAKLAGTVLLSFAACWLPFGTDVEQIMQVLRRLFPIDRGLFEACMFSSPTHCPDKVANIWCSLSVLIKIKNVISPRTQLKLSFAVTFLSLLPACIKLTVQPSLRGFKFALVSCALSFFLFSFQVHEKSILLVSVPVCLVINEIPFMATWFLLVSTFSLLPLLLKDGLLLPYAVTTPAFLAACLASFSILDKTSAEDLQLKAFSLSLKGYVSWFKSFPRIVRSLFLLSLALLGVLSVLSAAVAPPQRLPDLFPVAVAVVSCLHFLLFLLYFNVLILWDSKNKGQKKIS</sequence>
<name>A0A7L2C5X4_9PASS</name>
<accession>A0A7L2C5X4</accession>
<dbReference type="PANTHER" id="PTHR12413">
    <property type="entry name" value="DOLICHYL GLYCOSYLTRANSFERASE"/>
    <property type="match status" value="1"/>
</dbReference>
<protein>
    <recommendedName>
        <fullName evidence="12">Alpha-1,3-glucosyltransferase</fullName>
        <ecNumber evidence="12">2.4.1.-</ecNumber>
    </recommendedName>
</protein>
<evidence type="ECO:0000256" key="8">
    <source>
        <dbReference type="ARBA" id="ARBA00022989"/>
    </source>
</evidence>
<dbReference type="PANTHER" id="PTHR12413:SF1">
    <property type="entry name" value="DOLICHYL PYROPHOSPHATE MAN9GLCNAC2 ALPHA-1,3-GLUCOSYLTRANSFERASE"/>
    <property type="match status" value="1"/>
</dbReference>
<keyword evidence="8 12" id="KW-1133">Transmembrane helix</keyword>
<feature type="transmembrane region" description="Helical" evidence="12">
    <location>
        <begin position="188"/>
        <end position="205"/>
    </location>
</feature>
<keyword evidence="14" id="KW-1185">Reference proteome</keyword>
<feature type="non-terminal residue" evidence="13">
    <location>
        <position position="1"/>
    </location>
</feature>
<reference evidence="13 14" key="1">
    <citation type="submission" date="2019-09" db="EMBL/GenBank/DDBJ databases">
        <title>Bird 10,000 Genomes (B10K) Project - Family phase.</title>
        <authorList>
            <person name="Zhang G."/>
        </authorList>
    </citation>
    <scope>NUCLEOTIDE SEQUENCE [LARGE SCALE GENOMIC DNA]</scope>
    <source>
        <strain evidence="13">B10K-DU-001-15</strain>
        <tissue evidence="13">Muscle</tissue>
    </source>
</reference>
<dbReference type="InterPro" id="IPR004856">
    <property type="entry name" value="Glyco_trans_ALG6/ALG8"/>
</dbReference>
<keyword evidence="9 12" id="KW-0472">Membrane</keyword>
<comment type="function">
    <text evidence="10">Dolichyl pyrophosphate Man9GlcNAc2 alpha-1,3-glucosyltransferase that operates in the biosynthetic pathway of dolichol-linked oligosaccharides, the glycan precursors employed in protein asparagine (N)-glycosylation. The assembly of dolichol-linked oligosaccharides begins on the cytosolic side of the endoplasmic reticulum membrane and finishes in its lumen. The sequential addition of sugars to dolichol pyrophosphate produces dolichol-linked oligosaccharides containing fourteen sugars, including two GlcNAcs, nine mannoses and three glucoses. Once assembled, the oligosaccharide is transferred from the lipid to nascent proteins by oligosaccharyltransferases. In the lumen of the endoplasmic reticulum, adds the first glucose residue from dolichyl phosphate glucose (Dol-P-Glc) onto the lipid-linked oligosaccharide intermediate Man(9)GlcNAc(2)-PP-Dol to produce Glc(1)Man(9)GlcNAc(2)-PP-Dol. Glc(1)Man(9)GlcNAc(2)-PP-Dol is a substrate for ALG8, the following enzyme in the biosynthetic pathway.</text>
</comment>